<protein>
    <submittedName>
        <fullName evidence="1">Uncharacterized protein</fullName>
    </submittedName>
</protein>
<organism evidence="1">
    <name type="scientific">Yersinia enterocolitica</name>
    <dbReference type="NCBI Taxonomy" id="630"/>
    <lineage>
        <taxon>Bacteria</taxon>
        <taxon>Pseudomonadati</taxon>
        <taxon>Pseudomonadota</taxon>
        <taxon>Gammaproteobacteria</taxon>
        <taxon>Enterobacterales</taxon>
        <taxon>Yersiniaceae</taxon>
        <taxon>Yersinia</taxon>
    </lineage>
</organism>
<dbReference type="EMBL" id="AM905950">
    <property type="protein sequence ID" value="CAP20321.1"/>
    <property type="molecule type" value="Genomic_DNA"/>
</dbReference>
<reference evidence="1" key="1">
    <citation type="journal article" date="2008" name="J. Bacteriol.">
        <title>Genetic and functional properties of the self-transmissible Yersinia enterocolitica plasmid pYE854, which mobilizes the virulence plasmid pYV.</title>
        <authorList>
            <person name="Hammerl J.A."/>
            <person name="Klein I."/>
            <person name="Lanka E."/>
            <person name="Appel B."/>
            <person name="Hertwig S."/>
        </authorList>
    </citation>
    <scope>NUCLEOTIDE SEQUENCE [LARGE SCALE GENOMIC DNA]</scope>
    <source>
        <strain evidence="1">29854</strain>
        <plasmid evidence="1">pYE854</plasmid>
    </source>
</reference>
<dbReference type="AlphaFoldDB" id="B0RL64"/>
<keyword evidence="1" id="KW-0614">Plasmid</keyword>
<sequence>MNFVRSASLRERCAPGTSGLKAHAATKILMITSFPKRTLTNSHRRCHCPYLLIIMSTLPAV</sequence>
<name>B0RL64_YEREN</name>
<proteinExistence type="predicted"/>
<geneLocation type="plasmid" evidence="1">
    <name>pYE854</name>
</geneLocation>
<evidence type="ECO:0000313" key="1">
    <source>
        <dbReference type="EMBL" id="CAP20321.1"/>
    </source>
</evidence>
<accession>B0RL64</accession>